<reference evidence="1 2" key="1">
    <citation type="submission" date="2019-10" db="EMBL/GenBank/DDBJ databases">
        <authorList>
            <person name="Palmer J.M."/>
        </authorList>
    </citation>
    <scope>NUCLEOTIDE SEQUENCE [LARGE SCALE GENOMIC DNA]</scope>
    <source>
        <strain evidence="1 2">TWF718</strain>
    </source>
</reference>
<dbReference type="EMBL" id="JAVHNR010000001">
    <property type="protein sequence ID" value="KAK6356907.1"/>
    <property type="molecule type" value="Genomic_DNA"/>
</dbReference>
<evidence type="ECO:0000313" key="1">
    <source>
        <dbReference type="EMBL" id="KAK6356907.1"/>
    </source>
</evidence>
<dbReference type="Proteomes" id="UP001313282">
    <property type="component" value="Unassembled WGS sequence"/>
</dbReference>
<accession>A0AAN8RML3</accession>
<name>A0AAN8RML3_9PEZI</name>
<protein>
    <submittedName>
        <fullName evidence="1">Uncharacterized protein</fullName>
    </submittedName>
</protein>
<dbReference type="AlphaFoldDB" id="A0AAN8RML3"/>
<sequence length="101" mass="11533">MCHWRYFHSCKETPNKWEKLVPGPFGDCKCNEETEVIEIKSCLTSCIPAEGYGPETIKHGPPKNGTSHEPQRELREAARDYKDGKIRATDLIKTFLGRLGR</sequence>
<gene>
    <name evidence="1" type="ORF">TWF718_001245</name>
</gene>
<keyword evidence="2" id="KW-1185">Reference proteome</keyword>
<proteinExistence type="predicted"/>
<evidence type="ECO:0000313" key="2">
    <source>
        <dbReference type="Proteomes" id="UP001313282"/>
    </source>
</evidence>
<organism evidence="1 2">
    <name type="scientific">Orbilia javanica</name>
    <dbReference type="NCBI Taxonomy" id="47235"/>
    <lineage>
        <taxon>Eukaryota</taxon>
        <taxon>Fungi</taxon>
        <taxon>Dikarya</taxon>
        <taxon>Ascomycota</taxon>
        <taxon>Pezizomycotina</taxon>
        <taxon>Orbiliomycetes</taxon>
        <taxon>Orbiliales</taxon>
        <taxon>Orbiliaceae</taxon>
        <taxon>Orbilia</taxon>
    </lineage>
</organism>
<comment type="caution">
    <text evidence="1">The sequence shown here is derived from an EMBL/GenBank/DDBJ whole genome shotgun (WGS) entry which is preliminary data.</text>
</comment>